<dbReference type="GO" id="GO:0006261">
    <property type="term" value="P:DNA-templated DNA replication"/>
    <property type="evidence" value="ECO:0007669"/>
    <property type="project" value="InterPro"/>
</dbReference>
<evidence type="ECO:0000313" key="8">
    <source>
        <dbReference type="EMBL" id="PKG24275.1"/>
    </source>
</evidence>
<dbReference type="InterPro" id="IPR043502">
    <property type="entry name" value="DNA/RNA_pol_sf"/>
</dbReference>
<dbReference type="GO" id="GO:0006302">
    <property type="term" value="P:double-strand break repair"/>
    <property type="evidence" value="ECO:0007669"/>
    <property type="project" value="TreeGrafter"/>
</dbReference>
<dbReference type="Pfam" id="PF00476">
    <property type="entry name" value="DNA_pol_A"/>
    <property type="match status" value="1"/>
</dbReference>
<dbReference type="SUPFAM" id="SSF56672">
    <property type="entry name" value="DNA/RNA polymerases"/>
    <property type="match status" value="1"/>
</dbReference>
<dbReference type="Gene3D" id="3.30.70.370">
    <property type="match status" value="1"/>
</dbReference>
<keyword evidence="6" id="KW-0175">Coiled coil</keyword>
<reference evidence="8 9" key="1">
    <citation type="journal article" date="2003" name="Int. J. Syst. Evol. Microbiol.">
        <title>Bacillus nealsonii sp. nov., isolated from a spacecraft-assembly facility, whose spores are gamma-radiation resistant.</title>
        <authorList>
            <person name="Venkateswaran K."/>
            <person name="Kempf M."/>
            <person name="Chen F."/>
            <person name="Satomi M."/>
            <person name="Nicholson W."/>
            <person name="Kern R."/>
        </authorList>
    </citation>
    <scope>NUCLEOTIDE SEQUENCE [LARGE SCALE GENOMIC DNA]</scope>
    <source>
        <strain evidence="8 9">FO-92</strain>
    </source>
</reference>
<keyword evidence="9" id="KW-1185">Reference proteome</keyword>
<dbReference type="EC" id="2.7.7.7" evidence="2"/>
<dbReference type="Pfam" id="PF01612">
    <property type="entry name" value="DNA_pol_A_exo1"/>
    <property type="match status" value="1"/>
</dbReference>
<dbReference type="InterPro" id="IPR036397">
    <property type="entry name" value="RNaseH_sf"/>
</dbReference>
<dbReference type="AlphaFoldDB" id="A0A2N0Z434"/>
<dbReference type="PRINTS" id="PR00868">
    <property type="entry name" value="DNAPOLI"/>
</dbReference>
<evidence type="ECO:0000256" key="3">
    <source>
        <dbReference type="ARBA" id="ARBA00020311"/>
    </source>
</evidence>
<sequence length="512" mass="58422">MIRLISWADQNGCYVSESIDDIKELLENPEVLKVFHNALFDVTWLLAKGINVQTYTDTKVLSQIINNRISKDNSLEILSLKHFGILLDKSLQSENNWNGKITNEHKEYAKRDAEVTYKLYFRLLQIIEESSLEEVMLREISALPAVIEMQLYGMLFDYTGWKKELKKMKNEKNAIEEEIRSIFEHPTLNLQSPLQVKEALSTIGITVESTSEGALASLEDQHQVIVLLRKYKKLQKRLSSFGEKLKERMGSEGRIRGSWNVIGTNTGRMSCVKPNLQGLPSLAKTYVKASKDHLLLIADYSQIELRVMAQMAQDKVMMESFQNGVDLHLNTASEIMGKPIILVSSDERKIAKTTNFGLLYGMTVYGLQKRINAAFGLDVSYETANLYRNGYFNLYKQVRSFQDAALKADLIETMGGRVWTNIPKGDIRRLNYPIQGTSAEGLKEALAIFYDKKDPNWRIIAAIHDEIVVEVPKEDVLVAKDRLIKAMKLGMSYFITDVPIEVDIDISEFWKK</sequence>
<evidence type="ECO:0000256" key="2">
    <source>
        <dbReference type="ARBA" id="ARBA00012417"/>
    </source>
</evidence>
<dbReference type="GO" id="GO:0003677">
    <property type="term" value="F:DNA binding"/>
    <property type="evidence" value="ECO:0007669"/>
    <property type="project" value="InterPro"/>
</dbReference>
<dbReference type="SUPFAM" id="SSF53098">
    <property type="entry name" value="Ribonuclease H-like"/>
    <property type="match status" value="1"/>
</dbReference>
<dbReference type="GO" id="GO:0003887">
    <property type="term" value="F:DNA-directed DNA polymerase activity"/>
    <property type="evidence" value="ECO:0007669"/>
    <property type="project" value="UniProtKB-EC"/>
</dbReference>
<dbReference type="InterPro" id="IPR001098">
    <property type="entry name" value="DNA-dir_DNA_pol_A_palm_dom"/>
</dbReference>
<comment type="caution">
    <text evidence="8">The sequence shown here is derived from an EMBL/GenBank/DDBJ whole genome shotgun (WGS) entry which is preliminary data.</text>
</comment>
<dbReference type="InterPro" id="IPR012337">
    <property type="entry name" value="RNaseH-like_sf"/>
</dbReference>
<dbReference type="EMBL" id="PISE01000015">
    <property type="protein sequence ID" value="PKG24275.1"/>
    <property type="molecule type" value="Genomic_DNA"/>
</dbReference>
<comment type="similarity">
    <text evidence="1">Belongs to the DNA polymerase type-A family.</text>
</comment>
<gene>
    <name evidence="8" type="ORF">CWS01_07755</name>
</gene>
<feature type="coiled-coil region" evidence="6">
    <location>
        <begin position="158"/>
        <end position="185"/>
    </location>
</feature>
<dbReference type="Gene3D" id="1.10.150.20">
    <property type="entry name" value="5' to 3' exonuclease, C-terminal subdomain"/>
    <property type="match status" value="1"/>
</dbReference>
<organism evidence="8 9">
    <name type="scientific">Niallia nealsonii</name>
    <dbReference type="NCBI Taxonomy" id="115979"/>
    <lineage>
        <taxon>Bacteria</taxon>
        <taxon>Bacillati</taxon>
        <taxon>Bacillota</taxon>
        <taxon>Bacilli</taxon>
        <taxon>Bacillales</taxon>
        <taxon>Bacillaceae</taxon>
        <taxon>Niallia</taxon>
    </lineage>
</organism>
<keyword evidence="4" id="KW-0235">DNA replication</keyword>
<accession>A0A2N0Z434</accession>
<protein>
    <recommendedName>
        <fullName evidence="3">DNA polymerase I</fullName>
        <ecNumber evidence="2">2.7.7.7</ecNumber>
    </recommendedName>
</protein>
<dbReference type="Gene3D" id="1.20.1060.10">
    <property type="entry name" value="Taq DNA Polymerase, Chain T, domain 4"/>
    <property type="match status" value="1"/>
</dbReference>
<proteinExistence type="inferred from homology"/>
<dbReference type="OrthoDB" id="4053at2"/>
<dbReference type="InterPro" id="IPR002298">
    <property type="entry name" value="DNA_polymerase_A"/>
</dbReference>
<dbReference type="PANTHER" id="PTHR10133:SF27">
    <property type="entry name" value="DNA POLYMERASE NU"/>
    <property type="match status" value="1"/>
</dbReference>
<dbReference type="InterPro" id="IPR002562">
    <property type="entry name" value="3'-5'_exonuclease_dom"/>
</dbReference>
<dbReference type="Gene3D" id="3.30.420.10">
    <property type="entry name" value="Ribonuclease H-like superfamily/Ribonuclease H"/>
    <property type="match status" value="1"/>
</dbReference>
<evidence type="ECO:0000256" key="5">
    <source>
        <dbReference type="ARBA" id="ARBA00049244"/>
    </source>
</evidence>
<evidence type="ECO:0000256" key="6">
    <source>
        <dbReference type="SAM" id="Coils"/>
    </source>
</evidence>
<dbReference type="Proteomes" id="UP000233375">
    <property type="component" value="Unassembled WGS sequence"/>
</dbReference>
<dbReference type="PANTHER" id="PTHR10133">
    <property type="entry name" value="DNA POLYMERASE I"/>
    <property type="match status" value="1"/>
</dbReference>
<feature type="domain" description="DNA-directed DNA polymerase family A palm" evidence="7">
    <location>
        <begin position="280"/>
        <end position="475"/>
    </location>
</feature>
<name>A0A2N0Z434_9BACI</name>
<dbReference type="SMART" id="SM00482">
    <property type="entry name" value="POLAc"/>
    <property type="match status" value="1"/>
</dbReference>
<evidence type="ECO:0000313" key="9">
    <source>
        <dbReference type="Proteomes" id="UP000233375"/>
    </source>
</evidence>
<evidence type="ECO:0000259" key="7">
    <source>
        <dbReference type="SMART" id="SM00482"/>
    </source>
</evidence>
<evidence type="ECO:0000256" key="1">
    <source>
        <dbReference type="ARBA" id="ARBA00007705"/>
    </source>
</evidence>
<evidence type="ECO:0000256" key="4">
    <source>
        <dbReference type="ARBA" id="ARBA00022705"/>
    </source>
</evidence>
<comment type="catalytic activity">
    <reaction evidence="5">
        <text>DNA(n) + a 2'-deoxyribonucleoside 5'-triphosphate = DNA(n+1) + diphosphate</text>
        <dbReference type="Rhea" id="RHEA:22508"/>
        <dbReference type="Rhea" id="RHEA-COMP:17339"/>
        <dbReference type="Rhea" id="RHEA-COMP:17340"/>
        <dbReference type="ChEBI" id="CHEBI:33019"/>
        <dbReference type="ChEBI" id="CHEBI:61560"/>
        <dbReference type="ChEBI" id="CHEBI:173112"/>
        <dbReference type="EC" id="2.7.7.7"/>
    </reaction>
</comment>
<dbReference type="GO" id="GO:0008408">
    <property type="term" value="F:3'-5' exonuclease activity"/>
    <property type="evidence" value="ECO:0007669"/>
    <property type="project" value="InterPro"/>
</dbReference>